<dbReference type="Pfam" id="PF01135">
    <property type="entry name" value="PCMT"/>
    <property type="match status" value="1"/>
</dbReference>
<proteinExistence type="inferred from homology"/>
<dbReference type="SUPFAM" id="SSF53335">
    <property type="entry name" value="S-adenosyl-L-methionine-dependent methyltransferases"/>
    <property type="match status" value="1"/>
</dbReference>
<sequence length="222" mass="25678">MRKFEDTYLHKGLRKKLVAQLKEQGIKDQRVLDVINNIPRHFFLDSAFDKIAYENRPFPIGEGQTISQPYTVAYQTELLNVQQGDKILEVGTGSVYQALVLAQLGAEVHTIERQKKLFDAQEKKRKRQEFFNHPDIHFYLGDGYLGVPEEAPFDKIIITAAPPFIPEKLMAQLRIGGVMVAPVQDADERQIMMRITKNDDGTWEEERFEEFVFVPMLMNINH</sequence>
<keyword evidence="4 7" id="KW-0489">Methyltransferase</keyword>
<dbReference type="PANTHER" id="PTHR11579:SF0">
    <property type="entry name" value="PROTEIN-L-ISOASPARTATE(D-ASPARTATE) O-METHYLTRANSFERASE"/>
    <property type="match status" value="1"/>
</dbReference>
<comment type="catalytic activity">
    <reaction evidence="7">
        <text>[protein]-L-isoaspartate + S-adenosyl-L-methionine = [protein]-L-isoaspartate alpha-methyl ester + S-adenosyl-L-homocysteine</text>
        <dbReference type="Rhea" id="RHEA:12705"/>
        <dbReference type="Rhea" id="RHEA-COMP:12143"/>
        <dbReference type="Rhea" id="RHEA-COMP:12144"/>
        <dbReference type="ChEBI" id="CHEBI:57856"/>
        <dbReference type="ChEBI" id="CHEBI:59789"/>
        <dbReference type="ChEBI" id="CHEBI:90596"/>
        <dbReference type="ChEBI" id="CHEBI:90598"/>
        <dbReference type="EC" id="2.1.1.77"/>
    </reaction>
</comment>
<dbReference type="GO" id="GO:0032259">
    <property type="term" value="P:methylation"/>
    <property type="evidence" value="ECO:0007669"/>
    <property type="project" value="UniProtKB-KW"/>
</dbReference>
<dbReference type="Gene3D" id="3.40.50.150">
    <property type="entry name" value="Vaccinia Virus protein VP39"/>
    <property type="match status" value="1"/>
</dbReference>
<dbReference type="InterPro" id="IPR029063">
    <property type="entry name" value="SAM-dependent_MTases_sf"/>
</dbReference>
<dbReference type="GO" id="GO:0005737">
    <property type="term" value="C:cytoplasm"/>
    <property type="evidence" value="ECO:0007669"/>
    <property type="project" value="UniProtKB-SubCell"/>
</dbReference>
<comment type="function">
    <text evidence="7">Catalyzes the methyl esterification of L-isoaspartyl residues in peptides and proteins that result from spontaneous decomposition of normal L-aspartyl and L-asparaginyl residues. It plays a role in the repair and/or degradation of damaged proteins.</text>
</comment>
<comment type="similarity">
    <text evidence="2 7">Belongs to the methyltransferase superfamily. L-isoaspartyl/D-aspartyl protein methyltransferase family.</text>
</comment>
<evidence type="ECO:0000256" key="7">
    <source>
        <dbReference type="HAMAP-Rule" id="MF_00090"/>
    </source>
</evidence>
<reference evidence="8" key="1">
    <citation type="submission" date="2022-10" db="EMBL/GenBank/DDBJ databases">
        <authorList>
            <person name="Kim H.S."/>
            <person name="Kim J.-S."/>
            <person name="Suh M.K."/>
            <person name="Eom M.K."/>
            <person name="Lee J.-S."/>
        </authorList>
    </citation>
    <scope>NUCLEOTIDE SEQUENCE</scope>
    <source>
        <strain evidence="8">LIP-5</strain>
    </source>
</reference>
<keyword evidence="5 7" id="KW-0808">Transferase</keyword>
<dbReference type="FunFam" id="3.40.50.150:FF:000010">
    <property type="entry name" value="Protein-L-isoaspartate O-methyltransferase"/>
    <property type="match status" value="1"/>
</dbReference>
<evidence type="ECO:0000256" key="4">
    <source>
        <dbReference type="ARBA" id="ARBA00022603"/>
    </source>
</evidence>
<dbReference type="EC" id="2.1.1.77" evidence="7"/>
<evidence type="ECO:0000256" key="2">
    <source>
        <dbReference type="ARBA" id="ARBA00005369"/>
    </source>
</evidence>
<dbReference type="EMBL" id="JAOTPL010000018">
    <property type="protein sequence ID" value="MCU7695098.1"/>
    <property type="molecule type" value="Genomic_DNA"/>
</dbReference>
<evidence type="ECO:0000313" key="9">
    <source>
        <dbReference type="Proteomes" id="UP001209317"/>
    </source>
</evidence>
<dbReference type="RefSeq" id="WP_263038585.1">
    <property type="nucleotide sequence ID" value="NZ_JAOTPL010000018.1"/>
</dbReference>
<dbReference type="GO" id="GO:0004719">
    <property type="term" value="F:protein-L-isoaspartate (D-aspartate) O-methyltransferase activity"/>
    <property type="evidence" value="ECO:0007669"/>
    <property type="project" value="UniProtKB-UniRule"/>
</dbReference>
<dbReference type="Proteomes" id="UP001209317">
    <property type="component" value="Unassembled WGS sequence"/>
</dbReference>
<dbReference type="AlphaFoldDB" id="A0AAE3LKZ5"/>
<keyword evidence="3 7" id="KW-0963">Cytoplasm</keyword>
<organism evidence="8 9">
    <name type="scientific">Haoranjiania flava</name>
    <dbReference type="NCBI Taxonomy" id="1856322"/>
    <lineage>
        <taxon>Bacteria</taxon>
        <taxon>Pseudomonadati</taxon>
        <taxon>Bacteroidota</taxon>
        <taxon>Chitinophagia</taxon>
        <taxon>Chitinophagales</taxon>
        <taxon>Chitinophagaceae</taxon>
        <taxon>Haoranjiania</taxon>
    </lineage>
</organism>
<dbReference type="PANTHER" id="PTHR11579">
    <property type="entry name" value="PROTEIN-L-ISOASPARTATE O-METHYLTRANSFERASE"/>
    <property type="match status" value="1"/>
</dbReference>
<dbReference type="HAMAP" id="MF_00090">
    <property type="entry name" value="PIMT"/>
    <property type="match status" value="1"/>
</dbReference>
<protein>
    <recommendedName>
        <fullName evidence="7">Protein-L-isoaspartate O-methyltransferase</fullName>
        <ecNumber evidence="7">2.1.1.77</ecNumber>
    </recommendedName>
    <alternativeName>
        <fullName evidence="7">L-isoaspartyl protein carboxyl methyltransferase</fullName>
    </alternativeName>
    <alternativeName>
        <fullName evidence="7">Protein L-isoaspartyl methyltransferase</fullName>
    </alternativeName>
    <alternativeName>
        <fullName evidence="7">Protein-beta-aspartate methyltransferase</fullName>
        <shortName evidence="7">PIMT</shortName>
    </alternativeName>
</protein>
<dbReference type="PROSITE" id="PS01279">
    <property type="entry name" value="PCMT"/>
    <property type="match status" value="1"/>
</dbReference>
<evidence type="ECO:0000256" key="6">
    <source>
        <dbReference type="ARBA" id="ARBA00022691"/>
    </source>
</evidence>
<feature type="active site" evidence="7">
    <location>
        <position position="67"/>
    </location>
</feature>
<comment type="subcellular location">
    <subcellularLocation>
        <location evidence="1 7">Cytoplasm</location>
    </subcellularLocation>
</comment>
<gene>
    <name evidence="7" type="primary">pcm</name>
    <name evidence="8" type="ORF">OD355_11270</name>
</gene>
<name>A0AAE3LKZ5_9BACT</name>
<accession>A0AAE3LKZ5</accession>
<dbReference type="NCBIfam" id="TIGR00080">
    <property type="entry name" value="pimt"/>
    <property type="match status" value="1"/>
</dbReference>
<comment type="caution">
    <text evidence="8">The sequence shown here is derived from an EMBL/GenBank/DDBJ whole genome shotgun (WGS) entry which is preliminary data.</text>
</comment>
<evidence type="ECO:0000313" key="8">
    <source>
        <dbReference type="EMBL" id="MCU7695098.1"/>
    </source>
</evidence>
<dbReference type="GO" id="GO:0030091">
    <property type="term" value="P:protein repair"/>
    <property type="evidence" value="ECO:0007669"/>
    <property type="project" value="UniProtKB-UniRule"/>
</dbReference>
<evidence type="ECO:0000256" key="3">
    <source>
        <dbReference type="ARBA" id="ARBA00022490"/>
    </source>
</evidence>
<evidence type="ECO:0000256" key="1">
    <source>
        <dbReference type="ARBA" id="ARBA00004496"/>
    </source>
</evidence>
<keyword evidence="9" id="KW-1185">Reference proteome</keyword>
<evidence type="ECO:0000256" key="5">
    <source>
        <dbReference type="ARBA" id="ARBA00022679"/>
    </source>
</evidence>
<dbReference type="CDD" id="cd02440">
    <property type="entry name" value="AdoMet_MTases"/>
    <property type="match status" value="1"/>
</dbReference>
<dbReference type="NCBIfam" id="NF001453">
    <property type="entry name" value="PRK00312.1"/>
    <property type="match status" value="1"/>
</dbReference>
<dbReference type="InterPro" id="IPR000682">
    <property type="entry name" value="PCMT"/>
</dbReference>
<keyword evidence="6 7" id="KW-0949">S-adenosyl-L-methionine</keyword>